<name>A0A553RNF3_9TELE</name>
<feature type="compositionally biased region" description="Basic and acidic residues" evidence="1">
    <location>
        <begin position="230"/>
        <end position="246"/>
    </location>
</feature>
<protein>
    <submittedName>
        <fullName evidence="2">Uncharacterized protein</fullName>
    </submittedName>
</protein>
<accession>A0A553RNF3</accession>
<dbReference type="AlphaFoldDB" id="A0A553RNF3"/>
<dbReference type="Proteomes" id="UP000316079">
    <property type="component" value="Unassembled WGS sequence"/>
</dbReference>
<evidence type="ECO:0000256" key="1">
    <source>
        <dbReference type="SAM" id="MobiDB-lite"/>
    </source>
</evidence>
<feature type="compositionally biased region" description="Polar residues" evidence="1">
    <location>
        <begin position="1"/>
        <end position="11"/>
    </location>
</feature>
<dbReference type="OrthoDB" id="8911692at2759"/>
<feature type="region of interest" description="Disordered" evidence="1">
    <location>
        <begin position="197"/>
        <end position="256"/>
    </location>
</feature>
<gene>
    <name evidence="2" type="ORF">DNTS_026275</name>
</gene>
<keyword evidence="3" id="KW-1185">Reference proteome</keyword>
<comment type="caution">
    <text evidence="2">The sequence shown here is derived from an EMBL/GenBank/DDBJ whole genome shotgun (WGS) entry which is preliminary data.</text>
</comment>
<feature type="region of interest" description="Disordered" evidence="1">
    <location>
        <begin position="1"/>
        <end position="54"/>
    </location>
</feature>
<sequence>MSSNLVPSTKNAIKISSPPPVQVKEESSSVHNSSSGDEEGKDEQIDDIDETSLFQEIDRELSNLLSGLSSYGQHAATQQASTASPMIPCSELNQTMALEKPGDSLRFESWCEALINDPSAVMEQSCFGAKNHQNQPDEPFESVPDTDGVQSAELFDATTLEESSKILAEVPSIFSGFLEDGKLQDKPTKKLRFVESEAESLVNGVMERGSDESDATKEEVAQDTQQTEATGHESKPKEKSATDASDRCSAAGETDPTDVFSCQFENILESERMQGTLYNSMDSLDALSTSTSAPQPPPQITQDTPFAFDIPLTPMIQQRLRDRSLFLDDPGSDTEVLSVSSVTESGKTALELISTSPSEAHVEPYMALANGVKEGVPKDWHHGCF</sequence>
<dbReference type="EMBL" id="SRMA01003847">
    <property type="protein sequence ID" value="TRZ03705.1"/>
    <property type="molecule type" value="Genomic_DNA"/>
</dbReference>
<organism evidence="2 3">
    <name type="scientific">Danionella cerebrum</name>
    <dbReference type="NCBI Taxonomy" id="2873325"/>
    <lineage>
        <taxon>Eukaryota</taxon>
        <taxon>Metazoa</taxon>
        <taxon>Chordata</taxon>
        <taxon>Craniata</taxon>
        <taxon>Vertebrata</taxon>
        <taxon>Euteleostomi</taxon>
        <taxon>Actinopterygii</taxon>
        <taxon>Neopterygii</taxon>
        <taxon>Teleostei</taxon>
        <taxon>Ostariophysi</taxon>
        <taxon>Cypriniformes</taxon>
        <taxon>Danionidae</taxon>
        <taxon>Danioninae</taxon>
        <taxon>Danionella</taxon>
    </lineage>
</organism>
<evidence type="ECO:0000313" key="3">
    <source>
        <dbReference type="Proteomes" id="UP000316079"/>
    </source>
</evidence>
<evidence type="ECO:0000313" key="2">
    <source>
        <dbReference type="EMBL" id="TRZ03705.1"/>
    </source>
</evidence>
<reference evidence="2 3" key="1">
    <citation type="journal article" date="2019" name="Sci. Data">
        <title>Hybrid genome assembly and annotation of Danionella translucida.</title>
        <authorList>
            <person name="Kadobianskyi M."/>
            <person name="Schulze L."/>
            <person name="Schuelke M."/>
            <person name="Judkewitz B."/>
        </authorList>
    </citation>
    <scope>NUCLEOTIDE SEQUENCE [LARGE SCALE GENOMIC DNA]</scope>
    <source>
        <strain evidence="2 3">Bolton</strain>
    </source>
</reference>
<feature type="compositionally biased region" description="Basic and acidic residues" evidence="1">
    <location>
        <begin position="208"/>
        <end position="220"/>
    </location>
</feature>
<feature type="compositionally biased region" description="Acidic residues" evidence="1">
    <location>
        <begin position="36"/>
        <end position="50"/>
    </location>
</feature>
<feature type="non-terminal residue" evidence="2">
    <location>
        <position position="385"/>
    </location>
</feature>
<proteinExistence type="predicted"/>